<evidence type="ECO:0000313" key="11">
    <source>
        <dbReference type="Proteomes" id="UP000001017"/>
    </source>
</evidence>
<feature type="transmembrane region" description="Helical" evidence="9">
    <location>
        <begin position="280"/>
        <end position="307"/>
    </location>
</feature>
<dbReference type="PhylomeDB" id="Q978D2"/>
<dbReference type="Proteomes" id="UP000001017">
    <property type="component" value="Chromosome"/>
</dbReference>
<dbReference type="GeneID" id="1442175"/>
<reference evidence="10 11" key="2">
    <citation type="journal article" date="2000" name="Proc. Natl. Acad. Sci. U.S.A.">
        <title>Archaeal adaptation to higher temperatures revealed by genomic sequence of Thermoplasma volcanium.</title>
        <authorList>
            <person name="Kawashima T."/>
            <person name="Amano N."/>
            <person name="Koike H."/>
            <person name="Makino S."/>
            <person name="Higuchi S."/>
            <person name="Kawashima-Ohya Y."/>
            <person name="Watanabe K."/>
            <person name="Yamazaki M."/>
            <person name="Kanehori K."/>
            <person name="Kawamoto T."/>
            <person name="Nunoshiba T."/>
            <person name="Yamamoto Y."/>
            <person name="Aramaki H."/>
            <person name="Makino K."/>
            <person name="Suzuki M."/>
        </authorList>
    </citation>
    <scope>NUCLEOTIDE SEQUENCE [LARGE SCALE GENOMIC DNA]</scope>
    <source>
        <strain evidence="11">ATCC 51530 / DSM 4299 / JCM 9571 / NBRC 15438 / GSS1</strain>
    </source>
</reference>
<evidence type="ECO:0000256" key="3">
    <source>
        <dbReference type="ARBA" id="ARBA00009916"/>
    </source>
</evidence>
<keyword evidence="7 9" id="KW-1133">Transmembrane helix</keyword>
<proteinExistence type="inferred from homology"/>
<dbReference type="PANTHER" id="PTHR11101:SF80">
    <property type="entry name" value="PHOSPHATE TRANSPORTER"/>
    <property type="match status" value="1"/>
</dbReference>
<evidence type="ECO:0000256" key="9">
    <source>
        <dbReference type="SAM" id="Phobius"/>
    </source>
</evidence>
<evidence type="ECO:0000256" key="1">
    <source>
        <dbReference type="ARBA" id="ARBA00001981"/>
    </source>
</evidence>
<feature type="transmembrane region" description="Helical" evidence="9">
    <location>
        <begin position="44"/>
        <end position="66"/>
    </location>
</feature>
<dbReference type="RefSeq" id="WP_010917715.1">
    <property type="nucleotide sequence ID" value="NC_002689.2"/>
</dbReference>
<accession>Q978D2</accession>
<evidence type="ECO:0000256" key="5">
    <source>
        <dbReference type="ARBA" id="ARBA00022592"/>
    </source>
</evidence>
<evidence type="ECO:0000256" key="7">
    <source>
        <dbReference type="ARBA" id="ARBA00022989"/>
    </source>
</evidence>
<dbReference type="GO" id="GO:0016020">
    <property type="term" value="C:membrane"/>
    <property type="evidence" value="ECO:0007669"/>
    <property type="project" value="UniProtKB-SubCell"/>
</dbReference>
<evidence type="ECO:0000256" key="6">
    <source>
        <dbReference type="ARBA" id="ARBA00022692"/>
    </source>
</evidence>
<name>Q978D2_THEVO</name>
<evidence type="ECO:0008006" key="12">
    <source>
        <dbReference type="Google" id="ProtNLM"/>
    </source>
</evidence>
<dbReference type="HOGENOM" id="CLU_015355_0_1_2"/>
<keyword evidence="6 9" id="KW-0812">Transmembrane</keyword>
<comment type="function">
    <text evidence="1">Potential transporter for phosphate.</text>
</comment>
<feature type="transmembrane region" description="Helical" evidence="9">
    <location>
        <begin position="131"/>
        <end position="151"/>
    </location>
</feature>
<dbReference type="EMBL" id="BA000011">
    <property type="protein sequence ID" value="BAB60627.1"/>
    <property type="molecule type" value="Genomic_DNA"/>
</dbReference>
<dbReference type="AlphaFoldDB" id="Q978D2"/>
<dbReference type="GO" id="GO:0005315">
    <property type="term" value="F:phosphate transmembrane transporter activity"/>
    <property type="evidence" value="ECO:0007669"/>
    <property type="project" value="InterPro"/>
</dbReference>
<protein>
    <recommendedName>
        <fullName evidence="12">Phosphate transporter</fullName>
    </recommendedName>
</protein>
<comment type="similarity">
    <text evidence="3">Belongs to the inorganic phosphate transporter (PiT) (TC 2.A.20) family.</text>
</comment>
<feature type="transmembrane region" description="Helical" evidence="9">
    <location>
        <begin position="191"/>
        <end position="212"/>
    </location>
</feature>
<dbReference type="KEGG" id="tvo:TVG1536123"/>
<reference evidence="10 11" key="1">
    <citation type="journal article" date="1999" name="Proc. Jpn. Acad.">
        <title>Determination of the complete genomic DNA sequence of Thermoplasma volvanium GSS1.</title>
        <authorList>
            <person name="Kawashima T."/>
            <person name="Yamamoto Y."/>
            <person name="Aramaki H."/>
            <person name="Nunoshiba T."/>
            <person name="Kawamoto T."/>
            <person name="Watanabe K."/>
            <person name="Yamazaki M."/>
            <person name="Kanehori K."/>
            <person name="Amano N."/>
            <person name="Ohya Y."/>
            <person name="Makino K."/>
            <person name="Suzuki M."/>
        </authorList>
    </citation>
    <scope>NUCLEOTIDE SEQUENCE [LARGE SCALE GENOMIC DNA]</scope>
    <source>
        <strain evidence="11">ATCC 51530 / DSM 4299 / JCM 9571 / NBRC 15438 / GSS1</strain>
    </source>
</reference>
<keyword evidence="11" id="KW-1185">Reference proteome</keyword>
<dbReference type="GO" id="GO:0035435">
    <property type="term" value="P:phosphate ion transmembrane transport"/>
    <property type="evidence" value="ECO:0007669"/>
    <property type="project" value="TreeGrafter"/>
</dbReference>
<comment type="subcellular location">
    <subcellularLocation>
        <location evidence="2">Membrane</location>
        <topology evidence="2">Multi-pass membrane protein</topology>
    </subcellularLocation>
</comment>
<feature type="transmembrane region" description="Helical" evidence="9">
    <location>
        <begin position="104"/>
        <end position="125"/>
    </location>
</feature>
<evidence type="ECO:0000313" key="10">
    <source>
        <dbReference type="EMBL" id="BAB60627.1"/>
    </source>
</evidence>
<dbReference type="PaxDb" id="273116-14325724"/>
<gene>
    <name evidence="10" type="ORF">TVG1536123</name>
</gene>
<evidence type="ECO:0000256" key="2">
    <source>
        <dbReference type="ARBA" id="ARBA00004141"/>
    </source>
</evidence>
<feature type="transmembrane region" description="Helical" evidence="9">
    <location>
        <begin position="6"/>
        <end position="32"/>
    </location>
</feature>
<organism evidence="10 11">
    <name type="scientific">Thermoplasma volcanium (strain ATCC 51530 / DSM 4299 / JCM 9571 / NBRC 15438 / GSS1)</name>
    <dbReference type="NCBI Taxonomy" id="273116"/>
    <lineage>
        <taxon>Archaea</taxon>
        <taxon>Methanobacteriati</taxon>
        <taxon>Thermoplasmatota</taxon>
        <taxon>Thermoplasmata</taxon>
        <taxon>Thermoplasmatales</taxon>
        <taxon>Thermoplasmataceae</taxon>
        <taxon>Thermoplasma</taxon>
    </lineage>
</organism>
<evidence type="ECO:0000256" key="4">
    <source>
        <dbReference type="ARBA" id="ARBA00022448"/>
    </source>
</evidence>
<sequence length="311" mass="33201">MLVLSYILLFASALFAWNMGSHYSGAVMGMAYGSKSLTIRQATVIAATFAFLGTITASSGVVHTYAFSLVGTTTIRQLTAALLGASVAILISTILKLPASTIQVYTFSLLFVGLASNIKLMYGGIEIVLSMWILMPLAAMLLSYLLAPKLVSKLADDSRKLKIIIIGSSVFSSFTLGSNDVSSAISPLVKVGILTGIVPYVFGGFFIGLGLITWGQRLIRRVGTEVVKTNAPLAAAAQLTEAIVIISGNLVGYNASINQTIIMSIYGAKRSMKSHVVTPMIFRSILLNWTVSSLISAVFGLFFLFILNLYI</sequence>
<dbReference type="PANTHER" id="PTHR11101">
    <property type="entry name" value="PHOSPHATE TRANSPORTER"/>
    <property type="match status" value="1"/>
</dbReference>
<dbReference type="InterPro" id="IPR001204">
    <property type="entry name" value="Phos_transporter"/>
</dbReference>
<keyword evidence="4" id="KW-0813">Transport</keyword>
<keyword evidence="5" id="KW-0592">Phosphate transport</keyword>
<dbReference type="Pfam" id="PF01384">
    <property type="entry name" value="PHO4"/>
    <property type="match status" value="2"/>
</dbReference>
<evidence type="ECO:0000256" key="8">
    <source>
        <dbReference type="ARBA" id="ARBA00023136"/>
    </source>
</evidence>
<dbReference type="STRING" id="273116.gene:9382299"/>
<feature type="transmembrane region" description="Helical" evidence="9">
    <location>
        <begin position="78"/>
        <end position="97"/>
    </location>
</feature>
<keyword evidence="8 9" id="KW-0472">Membrane</keyword>
<dbReference type="eggNOG" id="arCOG02267">
    <property type="taxonomic scope" value="Archaea"/>
</dbReference>
<dbReference type="OrthoDB" id="101311at2157"/>